<evidence type="ECO:0000256" key="3">
    <source>
        <dbReference type="ARBA" id="ARBA00023054"/>
    </source>
</evidence>
<dbReference type="HOGENOM" id="CLU_015182_5_0_6"/>
<dbReference type="PANTHER" id="PTHR30288:SF0">
    <property type="entry name" value="FLAGELLAR HOOK-ASSOCIATED PROTEIN 2"/>
    <property type="match status" value="1"/>
</dbReference>
<feature type="domain" description="Flagellar hook-associated protein 2 N-terminal" evidence="6">
    <location>
        <begin position="11"/>
        <end position="110"/>
    </location>
</feature>
<reference evidence="8 9" key="1">
    <citation type="submission" date="2012-06" db="EMBL/GenBank/DDBJ databases">
        <title>The Genome Sequence of Aeromonas veronii AMC34.</title>
        <authorList>
            <consortium name="The Broad Institute Genome Sequencing Platform"/>
            <person name="Earl A."/>
            <person name="Ward D."/>
            <person name="Feldgarden M."/>
            <person name="Gevers D."/>
            <person name="Graf J."/>
            <person name="Tomasi A."/>
            <person name="Horneman A."/>
            <person name="Walker B."/>
            <person name="Young S.K."/>
            <person name="Zeng Q."/>
            <person name="Gargeya S."/>
            <person name="Fitzgerald M."/>
            <person name="Haas B."/>
            <person name="Abouelleil A."/>
            <person name="Alvarado L."/>
            <person name="Arachchi H.M."/>
            <person name="Berlin A.M."/>
            <person name="Chapman S.B."/>
            <person name="Goldberg J."/>
            <person name="Griggs A."/>
            <person name="Gujja S."/>
            <person name="Hansen M."/>
            <person name="Howarth C."/>
            <person name="Imamovic A."/>
            <person name="Larimer J."/>
            <person name="McCowan C."/>
            <person name="Montmayeur A."/>
            <person name="Murphy C."/>
            <person name="Neiman D."/>
            <person name="Pearson M."/>
            <person name="Priest M."/>
            <person name="Roberts A."/>
            <person name="Saif S."/>
            <person name="Shea T."/>
            <person name="Sisk P."/>
            <person name="Sykes S."/>
            <person name="Wortman J."/>
            <person name="Nusbaum C."/>
            <person name="Birren B."/>
        </authorList>
    </citation>
    <scope>NUCLEOTIDE SEQUENCE [LARGE SCALE GENOMIC DNA]</scope>
    <source>
        <strain evidence="8 9">AMC34</strain>
    </source>
</reference>
<sequence length="472" mass="49808">MATITSAGAGSGLDLESVIAASVDAKKAQLLQPITTKKTNAQITLSGVGQLKSAIATFVTTLQAMSKDDAFNKRAINIAQDKDNPVLKVESKSGASNGQYDISVEKLAKTSKFEGSFASSTTSMITQDGTLTFKAGDKTFDVDVKAGDSLQSIRKRINNDSDNFGLSVNIMNTSDGKAALVIDSGVSGTGKDLQITGSTPELADNFISKLTQKQQARDAEISVDGNKLTSSTNTFDGTIVGLKITVLKESESTTTTNPSDGTVTTTYKPNRVDVTTDKAGIKTMVQSFIDGYNALVKKSNDLGKRSSIVAGVSQNDGGALAGDATTKAVTNLMSGTVTEPSNNSSTFSTIFQLGVKMDNKGVLSLDSTKFDEAVEKNFDQVVAVFGGKDGVAGKLASQLETYSKTGGLLAKREETLNSDLRDVNRKQADVAAQLTKYEETLRARYGSLDTLLAKMNKSASYLNLLNTNTKTS</sequence>
<dbReference type="PANTHER" id="PTHR30288">
    <property type="entry name" value="FLAGELLAR CAP/ASSEMBLY PROTEIN FLID"/>
    <property type="match status" value="1"/>
</dbReference>
<evidence type="ECO:0000256" key="1">
    <source>
        <dbReference type="ARBA" id="ARBA00009764"/>
    </source>
</evidence>
<dbReference type="RefSeq" id="WP_005346700.1">
    <property type="nucleotide sequence ID" value="NZ_JH823256.1"/>
</dbReference>
<dbReference type="GO" id="GO:0009424">
    <property type="term" value="C:bacterial-type flagellum hook"/>
    <property type="evidence" value="ECO:0007669"/>
    <property type="project" value="UniProtKB-UniRule"/>
</dbReference>
<dbReference type="Pfam" id="PF07195">
    <property type="entry name" value="FliD_C"/>
    <property type="match status" value="1"/>
</dbReference>
<evidence type="ECO:0000256" key="5">
    <source>
        <dbReference type="RuleBase" id="RU362066"/>
    </source>
</evidence>
<dbReference type="InterPro" id="IPR040026">
    <property type="entry name" value="FliD"/>
</dbReference>
<keyword evidence="5" id="KW-0964">Secreted</keyword>
<dbReference type="InterPro" id="IPR010809">
    <property type="entry name" value="FliD_C"/>
</dbReference>
<dbReference type="Pfam" id="PF02465">
    <property type="entry name" value="FliD_N"/>
    <property type="match status" value="1"/>
</dbReference>
<dbReference type="InterPro" id="IPR010810">
    <property type="entry name" value="Flagellin_hook_IN_motif"/>
</dbReference>
<gene>
    <name evidence="8" type="ORF">HMPREF1168_03336</name>
</gene>
<dbReference type="GO" id="GO:0009421">
    <property type="term" value="C:bacterial-type flagellum filament cap"/>
    <property type="evidence" value="ECO:0007669"/>
    <property type="project" value="InterPro"/>
</dbReference>
<dbReference type="AlphaFoldDB" id="K1IQZ5"/>
<evidence type="ECO:0000259" key="6">
    <source>
        <dbReference type="Pfam" id="PF02465"/>
    </source>
</evidence>
<organism evidence="8 9">
    <name type="scientific">Aeromonas veronii AMC34</name>
    <dbReference type="NCBI Taxonomy" id="1073383"/>
    <lineage>
        <taxon>Bacteria</taxon>
        <taxon>Pseudomonadati</taxon>
        <taxon>Pseudomonadota</taxon>
        <taxon>Gammaproteobacteria</taxon>
        <taxon>Aeromonadales</taxon>
        <taxon>Aeromonadaceae</taxon>
        <taxon>Aeromonas</taxon>
    </lineage>
</organism>
<dbReference type="EMBL" id="AGWU01000022">
    <property type="protein sequence ID" value="EKB18327.1"/>
    <property type="molecule type" value="Genomic_DNA"/>
</dbReference>
<dbReference type="PATRIC" id="fig|1073383.3.peg.3348"/>
<evidence type="ECO:0000313" key="9">
    <source>
        <dbReference type="Proteomes" id="UP000006087"/>
    </source>
</evidence>
<dbReference type="InterPro" id="IPR003481">
    <property type="entry name" value="FliD_N"/>
</dbReference>
<name>K1IQZ5_AERVE</name>
<evidence type="ECO:0000256" key="2">
    <source>
        <dbReference type="ARBA" id="ARBA00011255"/>
    </source>
</evidence>
<dbReference type="Pfam" id="PF07196">
    <property type="entry name" value="Flagellin_IN"/>
    <property type="match status" value="1"/>
</dbReference>
<dbReference type="GO" id="GO:0007155">
    <property type="term" value="P:cell adhesion"/>
    <property type="evidence" value="ECO:0007669"/>
    <property type="project" value="InterPro"/>
</dbReference>
<comment type="function">
    <text evidence="5">Required for morphogenesis and for the elongation of the flagellar filament by facilitating polymerization of the flagellin monomers at the tip of growing filament. Forms a capping structure, which prevents flagellin subunits (transported through the central channel of the flagellum) from leaking out without polymerization at the distal end.</text>
</comment>
<comment type="subunit">
    <text evidence="2 5">Homopentamer.</text>
</comment>
<feature type="domain" description="Flagellar hook-associated protein 2 C-terminal" evidence="7">
    <location>
        <begin position="216"/>
        <end position="457"/>
    </location>
</feature>
<keyword evidence="4 5" id="KW-0975">Bacterial flagellum</keyword>
<comment type="similarity">
    <text evidence="1 5">Belongs to the FliD family.</text>
</comment>
<evidence type="ECO:0000313" key="8">
    <source>
        <dbReference type="EMBL" id="EKB18327.1"/>
    </source>
</evidence>
<dbReference type="GO" id="GO:0071973">
    <property type="term" value="P:bacterial-type flagellum-dependent cell motility"/>
    <property type="evidence" value="ECO:0007669"/>
    <property type="project" value="TreeGrafter"/>
</dbReference>
<protein>
    <recommendedName>
        <fullName evidence="5">Flagellar hook-associated protein 2</fullName>
        <shortName evidence="5">HAP2</shortName>
    </recommendedName>
    <alternativeName>
        <fullName evidence="5">Flagellar cap protein</fullName>
    </alternativeName>
</protein>
<proteinExistence type="inferred from homology"/>
<dbReference type="Proteomes" id="UP000006087">
    <property type="component" value="Unassembled WGS sequence"/>
</dbReference>
<keyword evidence="3" id="KW-0175">Coiled coil</keyword>
<comment type="subcellular location">
    <subcellularLocation>
        <location evidence="5">Secreted</location>
    </subcellularLocation>
    <subcellularLocation>
        <location evidence="5">Bacterial flagellum</location>
    </subcellularLocation>
</comment>
<comment type="caution">
    <text evidence="8">The sequence shown here is derived from an EMBL/GenBank/DDBJ whole genome shotgun (WGS) entry which is preliminary data.</text>
</comment>
<accession>K1IQZ5</accession>
<evidence type="ECO:0000259" key="7">
    <source>
        <dbReference type="Pfam" id="PF07195"/>
    </source>
</evidence>
<evidence type="ECO:0000256" key="4">
    <source>
        <dbReference type="ARBA" id="ARBA00023143"/>
    </source>
</evidence>
<dbReference type="GO" id="GO:0005576">
    <property type="term" value="C:extracellular region"/>
    <property type="evidence" value="ECO:0007669"/>
    <property type="project" value="UniProtKB-SubCell"/>
</dbReference>